<dbReference type="PANTHER" id="PTHR45527:SF1">
    <property type="entry name" value="FATTY ACID SYNTHASE"/>
    <property type="match status" value="1"/>
</dbReference>
<proteinExistence type="predicted"/>
<comment type="cofactor">
    <cofactor evidence="1">
        <name>pantetheine 4'-phosphate</name>
        <dbReference type="ChEBI" id="CHEBI:47942"/>
    </cofactor>
</comment>
<feature type="region of interest" description="Disordered" evidence="4">
    <location>
        <begin position="899"/>
        <end position="926"/>
    </location>
</feature>
<dbReference type="SUPFAM" id="SSF56801">
    <property type="entry name" value="Acetyl-CoA synthetase-like"/>
    <property type="match status" value="2"/>
</dbReference>
<dbReference type="GO" id="GO:0043041">
    <property type="term" value="P:amino acid activation for nonribosomal peptide biosynthetic process"/>
    <property type="evidence" value="ECO:0007669"/>
    <property type="project" value="TreeGrafter"/>
</dbReference>
<feature type="non-terminal residue" evidence="6">
    <location>
        <position position="1369"/>
    </location>
</feature>
<dbReference type="PROSITE" id="PS00455">
    <property type="entry name" value="AMP_BINDING"/>
    <property type="match status" value="2"/>
</dbReference>
<feature type="compositionally biased region" description="Low complexity" evidence="4">
    <location>
        <begin position="914"/>
        <end position="926"/>
    </location>
</feature>
<dbReference type="InterPro" id="IPR009081">
    <property type="entry name" value="PP-bd_ACP"/>
</dbReference>
<evidence type="ECO:0000313" key="7">
    <source>
        <dbReference type="Proteomes" id="UP000266889"/>
    </source>
</evidence>
<dbReference type="PROSITE" id="PS00012">
    <property type="entry name" value="PHOSPHOPANTETHEINE"/>
    <property type="match status" value="1"/>
</dbReference>
<dbReference type="InterPro" id="IPR023213">
    <property type="entry name" value="CAT-like_dom_sf"/>
</dbReference>
<dbReference type="InterPro" id="IPR020806">
    <property type="entry name" value="PKS_PP-bd"/>
</dbReference>
<dbReference type="Pfam" id="PF13193">
    <property type="entry name" value="AMP-binding_C"/>
    <property type="match status" value="1"/>
</dbReference>
<evidence type="ECO:0000313" key="6">
    <source>
        <dbReference type="EMBL" id="RQX15460.1"/>
    </source>
</evidence>
<dbReference type="NCBIfam" id="TIGR01733">
    <property type="entry name" value="AA-adenyl-dom"/>
    <property type="match status" value="1"/>
</dbReference>
<dbReference type="InterPro" id="IPR025110">
    <property type="entry name" value="AMP-bd_C"/>
</dbReference>
<dbReference type="PROSITE" id="PS50075">
    <property type="entry name" value="CARRIER"/>
    <property type="match status" value="1"/>
</dbReference>
<dbReference type="InterPro" id="IPR036736">
    <property type="entry name" value="ACP-like_sf"/>
</dbReference>
<dbReference type="SMART" id="SM00823">
    <property type="entry name" value="PKS_PP"/>
    <property type="match status" value="1"/>
</dbReference>
<reference evidence="6 7" key="1">
    <citation type="submission" date="2018-05" db="EMBL/GenBank/DDBJ databases">
        <title>Micromonospora from Atacama Desert.</title>
        <authorList>
            <person name="Carro L."/>
            <person name="Goodfellow M."/>
            <person name="Klenk H.-P."/>
        </authorList>
    </citation>
    <scope>NUCLEOTIDE SEQUENCE [LARGE SCALE GENOMIC DNA]</scope>
    <source>
        <strain evidence="6 7">LB32</strain>
    </source>
</reference>
<dbReference type="Pfam" id="PF00550">
    <property type="entry name" value="PP-binding"/>
    <property type="match status" value="1"/>
</dbReference>
<dbReference type="GO" id="GO:0008610">
    <property type="term" value="P:lipid biosynthetic process"/>
    <property type="evidence" value="ECO:0007669"/>
    <property type="project" value="UniProtKB-ARBA"/>
</dbReference>
<dbReference type="GO" id="GO:0044550">
    <property type="term" value="P:secondary metabolite biosynthetic process"/>
    <property type="evidence" value="ECO:0007669"/>
    <property type="project" value="TreeGrafter"/>
</dbReference>
<dbReference type="Gene3D" id="3.40.50.980">
    <property type="match status" value="4"/>
</dbReference>
<dbReference type="CDD" id="cd05930">
    <property type="entry name" value="A_NRPS"/>
    <property type="match status" value="1"/>
</dbReference>
<dbReference type="Gene3D" id="2.30.38.10">
    <property type="entry name" value="Luciferase, Domain 3"/>
    <property type="match status" value="2"/>
</dbReference>
<dbReference type="FunFam" id="3.40.50.980:FF:000001">
    <property type="entry name" value="Non-ribosomal peptide synthetase"/>
    <property type="match status" value="1"/>
</dbReference>
<dbReference type="Pfam" id="PF00501">
    <property type="entry name" value="AMP-binding"/>
    <property type="match status" value="2"/>
</dbReference>
<dbReference type="Proteomes" id="UP000266889">
    <property type="component" value="Unassembled WGS sequence"/>
</dbReference>
<sequence length="1369" mass="144537">MVGVLLDRSVDLVAALLGVWKAGAAFVPLDPSYPAGRIASMLADAGVSRVVTSARYADRFAPGVEVLTVDSVPQVESVVLPGVVDLDDLAYVIFTSGSTGRPKGVQVTHRGLANHVRWASVELAGRGSAGSAVFSSVAFDLQVPNVWAPLVVGQRVFMVDQDLDLAELGESLSAAAPFSFLKLTPGHLEILGRQLSDERLAGLAPVVVVAGEGLPAALANRWLGILGAGNLINEYGPTEASVGTCVFPVRVEQTLPVVPIGRALPGMRMFVLDSFMNLVPVGVVGELFVGGVGVARGYVGQSGLTADRFVPDPFASDGSRLYRTGDLVRRLADGAVEFVGRVDHQVKVRGYRIELGEIESVIGSVAGVRETVALIDPEEARLLAFYVPGGPDADLAARVRQECASRLPEYMIPADLVVVESIPLNTNGKVDRAALAASVGASGRVHVAPRTELEQQLAEIWARVLTLDTVSVVDSFFDLGGDSLRAVALVGALRGAGFPVGVRDVFVHRTVAALAAHLTAKDAAEVAPEFQPVAPFALLDDADRAALPAGLTDAYPIAQVQLGMLVEIQKDPTRSLYHIVRCFRVHSRQPFSAEALTSAVHDTVDRHETLRTSFDPHTYSVPLQLVHAQAPVDVRILRLDEERAEAHLRGYVEAERARPFDAEHPAPLLRVSAHVGADGGWWLTVAISHLVTGGWDLNTLLAELLSCYERRCVGMAPEAPEPTAVRYADFVAGERAALASEGDEAYWREITSEYARFVPPSGWGEASATPGTVLRHRISYQDLDPRIRALASTLEVSPKAVLHAAHLKVMSQLTDERRFYTGLVCDARPEVRGAERVHGMYINVLPFGHERGGGSWGDLVRSVFDGEVELWPHRRFPLPAVRRLTGVDTHPIDVVFDYTEPRTDPSGGAGAAGPGDAPTPDGHTTPARVASDVAATEFVLSVGASPTVIRLVADGRVFGAAGLVRLAGMFRVVLELMLADPGGDSRVVCVPSDEAQWLARVGVGPVVPVEGVAFSAFEARAASAGGAVAIGDGGVSLSYSELNAAANRLARYLRSVGVGAEVLVGVCLHRSVEQVVAMLAVHKAGGVYVPLDPGYPVERLGLMVADAGASVVVTSSGLLAGLPGLAAEVVLVDRPGLWAGESGADVPVVVGPDNACYVIFTSGSTGRPKGAVVTHAGLVNRTAHVAPTINRLGADGVILQKTEIGFDVSPAEVYAALSTGARIVVARPGGHRDPAYLRDLIIAESVTSIELVPSMLSALLAEGIERCTSLRSVAVGGEELPVDVARAFLAALPDCELHNTYGPAETTVDVTSWHCTTEELAALSRVPLGRPFPNLTLRVLDDELQPVPVGVRGELYLGGVGVGRGYLRG</sequence>
<protein>
    <submittedName>
        <fullName evidence="6">Non-ribosomal peptide synthetase</fullName>
    </submittedName>
</protein>
<dbReference type="Pfam" id="PF00668">
    <property type="entry name" value="Condensation"/>
    <property type="match status" value="1"/>
</dbReference>
<name>A0A3N9XR86_9ACTN</name>
<dbReference type="FunFam" id="2.30.38.10:FF:000001">
    <property type="entry name" value="Non-ribosomal peptide synthetase PvdI"/>
    <property type="match status" value="1"/>
</dbReference>
<dbReference type="Gene3D" id="3.30.559.30">
    <property type="entry name" value="Nonribosomal peptide synthetase, condensation domain"/>
    <property type="match status" value="1"/>
</dbReference>
<dbReference type="GO" id="GO:0005737">
    <property type="term" value="C:cytoplasm"/>
    <property type="evidence" value="ECO:0007669"/>
    <property type="project" value="TreeGrafter"/>
</dbReference>
<dbReference type="EMBL" id="QGSY01000034">
    <property type="protein sequence ID" value="RQX15460.1"/>
    <property type="molecule type" value="Genomic_DNA"/>
</dbReference>
<evidence type="ECO:0000256" key="1">
    <source>
        <dbReference type="ARBA" id="ARBA00001957"/>
    </source>
</evidence>
<organism evidence="6 7">
    <name type="scientific">Micromonospora arida</name>
    <dbReference type="NCBI Taxonomy" id="2203715"/>
    <lineage>
        <taxon>Bacteria</taxon>
        <taxon>Bacillati</taxon>
        <taxon>Actinomycetota</taxon>
        <taxon>Actinomycetes</taxon>
        <taxon>Micromonosporales</taxon>
        <taxon>Micromonosporaceae</taxon>
        <taxon>Micromonospora</taxon>
    </lineage>
</organism>
<comment type="caution">
    <text evidence="6">The sequence shown here is derived from an EMBL/GenBank/DDBJ whole genome shotgun (WGS) entry which is preliminary data.</text>
</comment>
<dbReference type="InterPro" id="IPR045851">
    <property type="entry name" value="AMP-bd_C_sf"/>
</dbReference>
<gene>
    <name evidence="6" type="ORF">DLJ58_00410</name>
</gene>
<keyword evidence="2" id="KW-0596">Phosphopantetheine</keyword>
<dbReference type="SUPFAM" id="SSF52777">
    <property type="entry name" value="CoA-dependent acyltransferases"/>
    <property type="match status" value="2"/>
</dbReference>
<dbReference type="InterPro" id="IPR010071">
    <property type="entry name" value="AA_adenyl_dom"/>
</dbReference>
<evidence type="ECO:0000259" key="5">
    <source>
        <dbReference type="PROSITE" id="PS50075"/>
    </source>
</evidence>
<accession>A0A3N9XR86</accession>
<keyword evidence="7" id="KW-1185">Reference proteome</keyword>
<feature type="domain" description="Carrier" evidence="5">
    <location>
        <begin position="448"/>
        <end position="522"/>
    </location>
</feature>
<dbReference type="GO" id="GO:0031177">
    <property type="term" value="F:phosphopantetheine binding"/>
    <property type="evidence" value="ECO:0007669"/>
    <property type="project" value="InterPro"/>
</dbReference>
<evidence type="ECO:0000256" key="2">
    <source>
        <dbReference type="ARBA" id="ARBA00022450"/>
    </source>
</evidence>
<dbReference type="Gene3D" id="3.30.300.30">
    <property type="match status" value="1"/>
</dbReference>
<dbReference type="Gene3D" id="3.30.559.10">
    <property type="entry name" value="Chloramphenicol acetyltransferase-like domain"/>
    <property type="match status" value="1"/>
</dbReference>
<dbReference type="Gene3D" id="1.10.1200.10">
    <property type="entry name" value="ACP-like"/>
    <property type="match status" value="1"/>
</dbReference>
<dbReference type="InterPro" id="IPR020845">
    <property type="entry name" value="AMP-binding_CS"/>
</dbReference>
<dbReference type="InterPro" id="IPR006162">
    <property type="entry name" value="Ppantetheine_attach_site"/>
</dbReference>
<dbReference type="InterPro" id="IPR001242">
    <property type="entry name" value="Condensation_dom"/>
</dbReference>
<keyword evidence="3" id="KW-0597">Phosphoprotein</keyword>
<evidence type="ECO:0000256" key="4">
    <source>
        <dbReference type="SAM" id="MobiDB-lite"/>
    </source>
</evidence>
<dbReference type="GO" id="GO:0003824">
    <property type="term" value="F:catalytic activity"/>
    <property type="evidence" value="ECO:0007669"/>
    <property type="project" value="InterPro"/>
</dbReference>
<dbReference type="InterPro" id="IPR000873">
    <property type="entry name" value="AMP-dep_synth/lig_dom"/>
</dbReference>
<evidence type="ECO:0000256" key="3">
    <source>
        <dbReference type="ARBA" id="ARBA00022553"/>
    </source>
</evidence>
<dbReference type="FunFam" id="1.10.1200.10:FF:000005">
    <property type="entry name" value="Nonribosomal peptide synthetase 1"/>
    <property type="match status" value="1"/>
</dbReference>
<dbReference type="SUPFAM" id="SSF47336">
    <property type="entry name" value="ACP-like"/>
    <property type="match status" value="1"/>
</dbReference>
<dbReference type="PANTHER" id="PTHR45527">
    <property type="entry name" value="NONRIBOSOMAL PEPTIDE SYNTHETASE"/>
    <property type="match status" value="1"/>
</dbReference>